<organism evidence="3 4">
    <name type="scientific">Anaerobutyricum hallii</name>
    <dbReference type="NCBI Taxonomy" id="39488"/>
    <lineage>
        <taxon>Bacteria</taxon>
        <taxon>Bacillati</taxon>
        <taxon>Bacillota</taxon>
        <taxon>Clostridia</taxon>
        <taxon>Lachnospirales</taxon>
        <taxon>Lachnospiraceae</taxon>
        <taxon>Anaerobutyricum</taxon>
    </lineage>
</organism>
<accession>A0A285Q045</accession>
<reference evidence="4" key="1">
    <citation type="submission" date="2017-09" db="EMBL/GenBank/DDBJ databases">
        <authorList>
            <person name="Shetty A S."/>
        </authorList>
    </citation>
    <scope>NUCLEOTIDE SEQUENCE [LARGE SCALE GENOMIC DNA]</scope>
</reference>
<dbReference type="Gene3D" id="3.30.1370.60">
    <property type="entry name" value="Hypothetical oxidoreductase yiak, domain 2"/>
    <property type="match status" value="1"/>
</dbReference>
<dbReference type="KEGG" id="ehl:EHLA_2826"/>
<dbReference type="PANTHER" id="PTHR11091">
    <property type="entry name" value="OXIDOREDUCTASE-RELATED"/>
    <property type="match status" value="1"/>
</dbReference>
<proteinExistence type="inferred from homology"/>
<protein>
    <submittedName>
        <fullName evidence="3">Malate/L-lactate dehydrogenase</fullName>
        <ecNumber evidence="3">1.-.-.-</ecNumber>
    </submittedName>
</protein>
<dbReference type="Proteomes" id="UP000217549">
    <property type="component" value="Chromosome I"/>
</dbReference>
<dbReference type="InterPro" id="IPR003767">
    <property type="entry name" value="Malate/L-lactate_DH-like"/>
</dbReference>
<evidence type="ECO:0000256" key="1">
    <source>
        <dbReference type="ARBA" id="ARBA00006056"/>
    </source>
</evidence>
<dbReference type="AlphaFoldDB" id="A0A285Q045"/>
<dbReference type="EC" id="1.-.-.-" evidence="3"/>
<dbReference type="SUPFAM" id="SSF89733">
    <property type="entry name" value="L-sulfolactate dehydrogenase-like"/>
    <property type="match status" value="1"/>
</dbReference>
<keyword evidence="2 3" id="KW-0560">Oxidoreductase</keyword>
<gene>
    <name evidence="3" type="ORF">EHLA_2826</name>
</gene>
<evidence type="ECO:0000313" key="4">
    <source>
        <dbReference type="Proteomes" id="UP000217549"/>
    </source>
</evidence>
<evidence type="ECO:0000313" key="3">
    <source>
        <dbReference type="EMBL" id="SOB73380.1"/>
    </source>
</evidence>
<comment type="similarity">
    <text evidence="1">Belongs to the LDH2/MDH2 oxidoreductase family.</text>
</comment>
<dbReference type="EMBL" id="LT907978">
    <property type="protein sequence ID" value="SOB73380.1"/>
    <property type="molecule type" value="Genomic_DNA"/>
</dbReference>
<dbReference type="GO" id="GO:0016491">
    <property type="term" value="F:oxidoreductase activity"/>
    <property type="evidence" value="ECO:0007669"/>
    <property type="project" value="UniProtKB-KW"/>
</dbReference>
<keyword evidence="4" id="KW-1185">Reference proteome</keyword>
<sequence>MKLVMKKELERICNVALEKQGYSKEDAARISEVLIATDMFGIHSHGTKNLYMYIEKMKQGGINIKANPEFIVEGPAFAVLDAKDCIGMKGTRIAIDKAVELAKKTGVAYVGVKNSCHFGAGTFYVAEMAKQGMFGMIMSNVDPNMAVPGGKGMTLGNNPIAYAFPRKGQHPITFDIALSVVAALKINKAKMYHQEIPDSWMVDPDGIPTTNPQYYQEGGALLPMGGHKGYGFSLLVDALSGFMTSGNTCKDIESWCFNLPNKNRVSHAIICIDISKVNPDGHFEDIEEDYLQYILNSPKAKGTDHLMVPGQREWEKYDKDEANGVRIPEDVADSLLKLADSIDEKIDWRDIDE</sequence>
<dbReference type="PANTHER" id="PTHR11091:SF0">
    <property type="entry name" value="MALATE DEHYDROGENASE"/>
    <property type="match status" value="1"/>
</dbReference>
<name>A0A285Q045_9FIRM</name>
<dbReference type="InterPro" id="IPR043143">
    <property type="entry name" value="Mal/L-sulf/L-lact_DH-like_NADP"/>
</dbReference>
<dbReference type="Pfam" id="PF02615">
    <property type="entry name" value="Ldh_2"/>
    <property type="match status" value="1"/>
</dbReference>
<dbReference type="InterPro" id="IPR043144">
    <property type="entry name" value="Mal/L-sulf/L-lact_DH-like_ah"/>
</dbReference>
<dbReference type="Gene3D" id="1.10.1530.10">
    <property type="match status" value="1"/>
</dbReference>
<evidence type="ECO:0000256" key="2">
    <source>
        <dbReference type="ARBA" id="ARBA00023002"/>
    </source>
</evidence>
<dbReference type="InterPro" id="IPR036111">
    <property type="entry name" value="Mal/L-sulfo/L-lacto_DH-like_sf"/>
</dbReference>
<dbReference type="RefSeq" id="WP_096241132.1">
    <property type="nucleotide sequence ID" value="NZ_LT907978.1"/>
</dbReference>